<organism evidence="2 3">
    <name type="scientific">Trebonia kvetii</name>
    <dbReference type="NCBI Taxonomy" id="2480626"/>
    <lineage>
        <taxon>Bacteria</taxon>
        <taxon>Bacillati</taxon>
        <taxon>Actinomycetota</taxon>
        <taxon>Actinomycetes</taxon>
        <taxon>Streptosporangiales</taxon>
        <taxon>Treboniaceae</taxon>
        <taxon>Trebonia</taxon>
    </lineage>
</organism>
<dbReference type="OrthoDB" id="9797603at2"/>
<dbReference type="Gene3D" id="3.30.200.20">
    <property type="entry name" value="Phosphorylase Kinase, domain 1"/>
    <property type="match status" value="1"/>
</dbReference>
<dbReference type="SUPFAM" id="SSF56112">
    <property type="entry name" value="Protein kinase-like (PK-like)"/>
    <property type="match status" value="1"/>
</dbReference>
<dbReference type="Gene3D" id="3.90.1200.10">
    <property type="match status" value="1"/>
</dbReference>
<keyword evidence="3" id="KW-1185">Reference proteome</keyword>
<evidence type="ECO:0000259" key="1">
    <source>
        <dbReference type="Pfam" id="PF01636"/>
    </source>
</evidence>
<dbReference type="AlphaFoldDB" id="A0A6P2BX43"/>
<dbReference type="Pfam" id="PF01636">
    <property type="entry name" value="APH"/>
    <property type="match status" value="1"/>
</dbReference>
<gene>
    <name evidence="2" type="ORF">EAS64_23935</name>
</gene>
<dbReference type="InterPro" id="IPR051678">
    <property type="entry name" value="AGP_Transferase"/>
</dbReference>
<evidence type="ECO:0000313" key="3">
    <source>
        <dbReference type="Proteomes" id="UP000460272"/>
    </source>
</evidence>
<protein>
    <submittedName>
        <fullName evidence="2">Aminoglycoside phosphotransferase</fullName>
    </submittedName>
</protein>
<name>A0A6P2BX43_9ACTN</name>
<sequence length="295" mass="32217">MHPGELLITDDVVRDLVSAQFPRWRDLPVRRFASSGTVNAIFRLGDRLAARFPLEPDDPAKARRALESEAASAAELAAATRFPVPEPVGIGAPAPGYPLPWSVQTWLPGATGDDEDPSGSVPFGRDLAEFIAEVRAIGTRGRSFGGHGRGGDLKDHDAWMETCLERSEGLLDVPRLRGLWGEFRQLPREAPDVMGHRDLTPGNVLVAGGRLAGVLDPGSFGPADPALDLISAWNLLAAEPRQALRDTLRCPDLDWERGKAWAFQQAMGLVWYYKDTNPVMSRLGRTTLDRLLTGR</sequence>
<dbReference type="GO" id="GO:0016740">
    <property type="term" value="F:transferase activity"/>
    <property type="evidence" value="ECO:0007669"/>
    <property type="project" value="UniProtKB-KW"/>
</dbReference>
<dbReference type="InterPro" id="IPR011009">
    <property type="entry name" value="Kinase-like_dom_sf"/>
</dbReference>
<dbReference type="PANTHER" id="PTHR21310">
    <property type="entry name" value="AMINOGLYCOSIDE PHOSPHOTRANSFERASE-RELATED-RELATED"/>
    <property type="match status" value="1"/>
</dbReference>
<accession>A0A6P2BX43</accession>
<keyword evidence="2" id="KW-0808">Transferase</keyword>
<dbReference type="EMBL" id="RPFW01000004">
    <property type="protein sequence ID" value="TVZ03709.1"/>
    <property type="molecule type" value="Genomic_DNA"/>
</dbReference>
<dbReference type="RefSeq" id="WP_145856734.1">
    <property type="nucleotide sequence ID" value="NZ_RPFW01000004.1"/>
</dbReference>
<evidence type="ECO:0000313" key="2">
    <source>
        <dbReference type="EMBL" id="TVZ03709.1"/>
    </source>
</evidence>
<dbReference type="PANTHER" id="PTHR21310:SF42">
    <property type="entry name" value="BIFUNCTIONAL AAC_APH"/>
    <property type="match status" value="1"/>
</dbReference>
<comment type="caution">
    <text evidence="2">The sequence shown here is derived from an EMBL/GenBank/DDBJ whole genome shotgun (WGS) entry which is preliminary data.</text>
</comment>
<reference evidence="2 3" key="1">
    <citation type="submission" date="2018-11" db="EMBL/GenBank/DDBJ databases">
        <title>Trebonia kvetii gen.nov., sp.nov., a novel acidophilic actinobacterium, and proposal of the new actinobacterial family Treboniaceae fam. nov.</title>
        <authorList>
            <person name="Rapoport D."/>
            <person name="Sagova-Mareckova M."/>
            <person name="Sedlacek I."/>
            <person name="Provaznik J."/>
            <person name="Kralova S."/>
            <person name="Pavlinic D."/>
            <person name="Benes V."/>
            <person name="Kopecky J."/>
        </authorList>
    </citation>
    <scope>NUCLEOTIDE SEQUENCE [LARGE SCALE GENOMIC DNA]</scope>
    <source>
        <strain evidence="2 3">15Tr583</strain>
    </source>
</reference>
<dbReference type="InterPro" id="IPR002575">
    <property type="entry name" value="Aminoglycoside_PTrfase"/>
</dbReference>
<feature type="domain" description="Aminoglycoside phosphotransferase" evidence="1">
    <location>
        <begin position="32"/>
        <end position="248"/>
    </location>
</feature>
<dbReference type="Proteomes" id="UP000460272">
    <property type="component" value="Unassembled WGS sequence"/>
</dbReference>
<proteinExistence type="predicted"/>